<dbReference type="EMBL" id="JAVDPW010000003">
    <property type="protein sequence ID" value="MDR6289291.1"/>
    <property type="molecule type" value="Genomic_DNA"/>
</dbReference>
<evidence type="ECO:0000313" key="2">
    <source>
        <dbReference type="Proteomes" id="UP001262410"/>
    </source>
</evidence>
<evidence type="ECO:0008006" key="3">
    <source>
        <dbReference type="Google" id="ProtNLM"/>
    </source>
</evidence>
<protein>
    <recommendedName>
        <fullName evidence="3">Phytanoyl-CoA dioxygenase</fullName>
    </recommendedName>
</protein>
<accession>A0ABU1JKZ9</accession>
<keyword evidence="2" id="KW-1185">Reference proteome</keyword>
<dbReference type="RefSeq" id="WP_309793502.1">
    <property type="nucleotide sequence ID" value="NZ_JAVDPW010000003.1"/>
</dbReference>
<gene>
    <name evidence="1" type="ORF">E9232_001806</name>
</gene>
<dbReference type="Gene3D" id="2.60.120.620">
    <property type="entry name" value="q2cbj1_9rhob like domain"/>
    <property type="match status" value="1"/>
</dbReference>
<dbReference type="SUPFAM" id="SSF51197">
    <property type="entry name" value="Clavaminate synthase-like"/>
    <property type="match status" value="1"/>
</dbReference>
<name>A0ABU1JKZ9_9PROT</name>
<dbReference type="Proteomes" id="UP001262410">
    <property type="component" value="Unassembled WGS sequence"/>
</dbReference>
<evidence type="ECO:0000313" key="1">
    <source>
        <dbReference type="EMBL" id="MDR6289291.1"/>
    </source>
</evidence>
<organism evidence="1 2">
    <name type="scientific">Inquilinus ginsengisoli</name>
    <dbReference type="NCBI Taxonomy" id="363840"/>
    <lineage>
        <taxon>Bacteria</taxon>
        <taxon>Pseudomonadati</taxon>
        <taxon>Pseudomonadota</taxon>
        <taxon>Alphaproteobacteria</taxon>
        <taxon>Rhodospirillales</taxon>
        <taxon>Rhodospirillaceae</taxon>
        <taxon>Inquilinus</taxon>
    </lineage>
</organism>
<proteinExistence type="predicted"/>
<comment type="caution">
    <text evidence="1">The sequence shown here is derived from an EMBL/GenBank/DDBJ whole genome shotgun (WGS) entry which is preliminary data.</text>
</comment>
<reference evidence="1 2" key="1">
    <citation type="submission" date="2023-07" db="EMBL/GenBank/DDBJ databases">
        <title>Sorghum-associated microbial communities from plants grown in Nebraska, USA.</title>
        <authorList>
            <person name="Schachtman D."/>
        </authorList>
    </citation>
    <scope>NUCLEOTIDE SEQUENCE [LARGE SCALE GENOMIC DNA]</scope>
    <source>
        <strain evidence="1 2">584</strain>
    </source>
</reference>
<sequence>MAALSEHVAKAGLKTRFLLQRRFQSVASREWVAKRIANRVGRAQVPGTSEGRAAAAALDSEGFAMTPWLVSPDMAAEMRHYFAGHQSFNPYKRELGTFQAPDQAPPGTHVAHFKPEVVLNAPHGLAIANHPAVLEAVQAALGCKPTISYMAAWWSIAGHDQGQHAELFHRDYDDWRFIKMFVYLTDVDEGAGPHIYVRATHRENQLMPIRRYSDDEVANAFGRERFIQFEGAAGTSFLENTFGMHRGMPARVTPRLMFSAVYCQGPILYGPLKPILDAKQVEASSGLKLDPYVNRVYLRS</sequence>